<dbReference type="AlphaFoldDB" id="A0AAD3T328"/>
<dbReference type="PANTHER" id="PTHR35306">
    <property type="entry name" value="BNAA03G57290D PROTEIN"/>
    <property type="match status" value="1"/>
</dbReference>
<accession>A0AAD3T328</accession>
<dbReference type="Pfam" id="PF15365">
    <property type="entry name" value="PNRC"/>
    <property type="match status" value="1"/>
</dbReference>
<name>A0AAD3T328_NEPGR</name>
<dbReference type="InterPro" id="IPR028322">
    <property type="entry name" value="PNRC-like_rgn"/>
</dbReference>
<dbReference type="GO" id="GO:0016071">
    <property type="term" value="P:mRNA metabolic process"/>
    <property type="evidence" value="ECO:0007669"/>
    <property type="project" value="UniProtKB-ARBA"/>
</dbReference>
<comment type="caution">
    <text evidence="2">The sequence shown here is derived from an EMBL/GenBank/DDBJ whole genome shotgun (WGS) entry which is preliminary data.</text>
</comment>
<dbReference type="Proteomes" id="UP001279734">
    <property type="component" value="Unassembled WGS sequence"/>
</dbReference>
<organism evidence="2 3">
    <name type="scientific">Nepenthes gracilis</name>
    <name type="common">Slender pitcher plant</name>
    <dbReference type="NCBI Taxonomy" id="150966"/>
    <lineage>
        <taxon>Eukaryota</taxon>
        <taxon>Viridiplantae</taxon>
        <taxon>Streptophyta</taxon>
        <taxon>Embryophyta</taxon>
        <taxon>Tracheophyta</taxon>
        <taxon>Spermatophyta</taxon>
        <taxon>Magnoliopsida</taxon>
        <taxon>eudicotyledons</taxon>
        <taxon>Gunneridae</taxon>
        <taxon>Pentapetalae</taxon>
        <taxon>Caryophyllales</taxon>
        <taxon>Nepenthaceae</taxon>
        <taxon>Nepenthes</taxon>
    </lineage>
</organism>
<reference evidence="2" key="1">
    <citation type="submission" date="2023-05" db="EMBL/GenBank/DDBJ databases">
        <title>Nepenthes gracilis genome sequencing.</title>
        <authorList>
            <person name="Fukushima K."/>
        </authorList>
    </citation>
    <scope>NUCLEOTIDE SEQUENCE</scope>
    <source>
        <strain evidence="2">SING2019-196</strain>
    </source>
</reference>
<keyword evidence="3" id="KW-1185">Reference proteome</keyword>
<evidence type="ECO:0000256" key="1">
    <source>
        <dbReference type="SAM" id="MobiDB-lite"/>
    </source>
</evidence>
<proteinExistence type="predicted"/>
<evidence type="ECO:0000313" key="2">
    <source>
        <dbReference type="EMBL" id="GMH20856.1"/>
    </source>
</evidence>
<dbReference type="EMBL" id="BSYO01000022">
    <property type="protein sequence ID" value="GMH20856.1"/>
    <property type="molecule type" value="Genomic_DNA"/>
</dbReference>
<protein>
    <submittedName>
        <fullName evidence="2">Uncharacterized protein</fullName>
    </submittedName>
</protein>
<evidence type="ECO:0000313" key="3">
    <source>
        <dbReference type="Proteomes" id="UP001279734"/>
    </source>
</evidence>
<dbReference type="PANTHER" id="PTHR35306:SF1">
    <property type="entry name" value="VQ DOMAIN-CONTAINING PROTEIN"/>
    <property type="match status" value="1"/>
</dbReference>
<feature type="region of interest" description="Disordered" evidence="1">
    <location>
        <begin position="67"/>
        <end position="88"/>
    </location>
</feature>
<sequence>METLVAVAQHRNQYYGRSKPHTTGKFRSSPSRGFKDINCRAFESGTGLLPIPWKACATTLPYQTLSPSKSPTLGADPNGSANPKIEDGKTLKRNISSPIPISMNGSGKKERAFNGSPSPFSELWAGPTYSNSPPPSSLPIPKFSLKPKRTVSLELPVLESHIDFHAIAKSAPTSPTRGLTHLPDYFAFNDYSATKNLRRILNLDIVDE</sequence>
<gene>
    <name evidence="2" type="ORF">Nepgr_022698</name>
</gene>